<evidence type="ECO:0000256" key="11">
    <source>
        <dbReference type="ARBA" id="ARBA00048103"/>
    </source>
</evidence>
<dbReference type="NCBIfam" id="TIGR01828">
    <property type="entry name" value="pyru_phos_dikin"/>
    <property type="match status" value="1"/>
</dbReference>
<feature type="binding site" evidence="13">
    <location>
        <position position="863"/>
    </location>
    <ligand>
        <name>substrate</name>
    </ligand>
</feature>
<evidence type="ECO:0000256" key="4">
    <source>
        <dbReference type="ARBA" id="ARBA00022531"/>
    </source>
</evidence>
<evidence type="ECO:0000259" key="17">
    <source>
        <dbReference type="Pfam" id="PF02896"/>
    </source>
</evidence>
<protein>
    <recommendedName>
        <fullName evidence="3">pyruvate, phosphate dikinase</fullName>
        <ecNumber evidence="3">2.7.9.1</ecNumber>
    </recommendedName>
</protein>
<dbReference type="Gene3D" id="1.20.80.30">
    <property type="match status" value="1"/>
</dbReference>
<feature type="binding site" evidence="13">
    <location>
        <position position="713"/>
    </location>
    <ligand>
        <name>substrate</name>
    </ligand>
</feature>
<sequence>MSSTMKGMVMSGTAMEVSKQRLIKSWSKSKYVDQYHLFDLMRSKTRPSSQLLRRARAVAVTGVATPYPKRSQLRGHTRAQAILSPVSDPTTPTTDKRVFTFGKGRSEGNKGMKSLLGGKGANLAEMASIGLSVPPGLTISTEACQEYQQNGKKLPEGLWEEIMEGLQAVQNDMGSVLGDPVNPLLLSVRSGAAISMPGMMDTVLNLGLNDEVVAGLGAKSGERFAYDSYRRFLDMFGNVVMGIPHSSFEEELENMKHVKGVQLDTDLSASDLKELVEQYKSVYLETKGEKFPSDPKQQLQLAVKAVFDSWDSPRANKYRNINQITGLKGTAVNIQTMVFGNMGNTSGTGVLFTRNPSTGERKLYGEFLINAQGEDVVAGIRTPEDLDTMKNCMPDAYQELVENCEILERHYKDMMDIEFTVQENRLWMLQCRSGKRTGKGAVKIAVDMVNEGLVDTPSAIKMVEPQHLDQLLHPQFEDPTAYADKVVATGLPASPGAAVGQIVFSAEDAETWHAQGKSAILVRTETSPEDVGGMHAAAGILTARGGMTSHAAVVARGWGKCCVSGCSDIRVNDAERVLIIGGLVINEGEWISLNGSTGEVILGKQPLSPPAMSSDLETFMSWADQIRHLKVMANADTPEDALAARNNGAEGIGLCRTEHMFFASDERIKAVRKMIMAVTTEQRKAALNLLLPYQRSDFEGIFRAMDGLPVTIRLLDPPLHEFLPEGDLEQIVSELTAETGMTEDEVFARVENLSEVNPMLGFRGCRLGISYAELTEMQARAIFQAAVSMSSQGFKVFPEIMVPLVGTPQELGHQANVIRNVAEKVFSEMGSSLSYKVGTMIEIPRAALVADEIAKEAEFFSFGTNDLTQMTFGYSRDDVGKFLPIYLSKGILQNDPFEVLDQRGVGQLIKMATEKGRAARPNLKVGICGEHGGEPSSVAFFAEAGLDYVSCSPFRVPIARLAAAQVAV</sequence>
<dbReference type="PROSITE" id="PS00742">
    <property type="entry name" value="PEP_ENZYMES_2"/>
    <property type="match status" value="1"/>
</dbReference>
<feature type="binding site" evidence="13">
    <location>
        <position position="656"/>
    </location>
    <ligand>
        <name>substrate</name>
    </ligand>
</feature>
<feature type="domain" description="Pyruvate phosphate dikinase AMP/ATP-binding" evidence="16">
    <location>
        <begin position="152"/>
        <end position="386"/>
    </location>
</feature>
<evidence type="ECO:0000256" key="3">
    <source>
        <dbReference type="ARBA" id="ARBA00011994"/>
    </source>
</evidence>
<feature type="binding site" evidence="13">
    <location>
        <position position="864"/>
    </location>
    <ligand>
        <name>substrate</name>
    </ligand>
</feature>
<dbReference type="GO" id="GO:0015979">
    <property type="term" value="P:photosynthesis"/>
    <property type="evidence" value="ECO:0007669"/>
    <property type="project" value="UniProtKB-KW"/>
</dbReference>
<evidence type="ECO:0000256" key="7">
    <source>
        <dbReference type="ARBA" id="ARBA00022741"/>
    </source>
</evidence>
<feature type="domain" description="Pyruvate phosphate dikinase AMP/ATP-binding" evidence="16">
    <location>
        <begin position="397"/>
        <end position="451"/>
    </location>
</feature>
<evidence type="ECO:0000256" key="12">
    <source>
        <dbReference type="PIRSR" id="PIRSR000853-1"/>
    </source>
</evidence>
<evidence type="ECO:0000256" key="10">
    <source>
        <dbReference type="ARBA" id="ARBA00022842"/>
    </source>
</evidence>
<keyword evidence="9" id="KW-0067">ATP-binding</keyword>
<feature type="active site" description="Proton donor" evidence="12">
    <location>
        <position position="928"/>
    </location>
</feature>
<evidence type="ECO:0000259" key="16">
    <source>
        <dbReference type="Pfam" id="PF01326"/>
    </source>
</evidence>
<evidence type="ECO:0000256" key="1">
    <source>
        <dbReference type="ARBA" id="ARBA00001946"/>
    </source>
</evidence>
<name>A0A803Q5D7_CANSA</name>
<feature type="binding site" evidence="13">
    <location>
        <position position="865"/>
    </location>
    <ligand>
        <name>substrate</name>
    </ligand>
</feature>
<dbReference type="EMBL" id="UZAU01000635">
    <property type="status" value="NOT_ANNOTATED_CDS"/>
    <property type="molecule type" value="Genomic_DNA"/>
</dbReference>
<accession>A0A803Q5D7</accession>
<evidence type="ECO:0000256" key="8">
    <source>
        <dbReference type="ARBA" id="ARBA00022777"/>
    </source>
</evidence>
<dbReference type="Pfam" id="PF00391">
    <property type="entry name" value="PEP-utilizers"/>
    <property type="match status" value="1"/>
</dbReference>
<dbReference type="PANTHER" id="PTHR22931">
    <property type="entry name" value="PHOSPHOENOLPYRUVATE DIKINASE-RELATED"/>
    <property type="match status" value="1"/>
</dbReference>
<dbReference type="Proteomes" id="UP000596661">
    <property type="component" value="Chromosome 7"/>
</dbReference>
<evidence type="ECO:0000259" key="15">
    <source>
        <dbReference type="Pfam" id="PF00391"/>
    </source>
</evidence>
<evidence type="ECO:0000256" key="2">
    <source>
        <dbReference type="ARBA" id="ARBA00007837"/>
    </source>
</evidence>
<reference evidence="18" key="2">
    <citation type="submission" date="2021-03" db="UniProtKB">
        <authorList>
            <consortium name="EnsemblPlants"/>
        </authorList>
    </citation>
    <scope>IDENTIFICATION</scope>
</reference>
<dbReference type="Gene3D" id="3.30.1490.20">
    <property type="entry name" value="ATP-grasp fold, A domain"/>
    <property type="match status" value="1"/>
</dbReference>
<dbReference type="GO" id="GO:0005524">
    <property type="term" value="F:ATP binding"/>
    <property type="evidence" value="ECO:0007669"/>
    <property type="project" value="UniProtKB-KW"/>
</dbReference>
<gene>
    <name evidence="18" type="primary">LOC115722281</name>
</gene>
<comment type="cofactor">
    <cofactor evidence="1 14">
        <name>Mg(2+)</name>
        <dbReference type="ChEBI" id="CHEBI:18420"/>
    </cofactor>
</comment>
<keyword evidence="8" id="KW-0418">Kinase</keyword>
<dbReference type="Gene3D" id="3.30.470.20">
    <property type="entry name" value="ATP-grasp fold, B domain"/>
    <property type="match status" value="1"/>
</dbReference>
<keyword evidence="10 14" id="KW-0460">Magnesium</keyword>
<dbReference type="SUPFAM" id="SSF56059">
    <property type="entry name" value="Glutathione synthetase ATP-binding domain-like"/>
    <property type="match status" value="1"/>
</dbReference>
<keyword evidence="5" id="KW-0808">Transferase</keyword>
<dbReference type="FunFam" id="3.30.470.20:FF:000038">
    <property type="entry name" value="Pyruvate, phosphate dikinase, chloroplastic"/>
    <property type="match status" value="1"/>
</dbReference>
<dbReference type="EC" id="2.7.9.1" evidence="3"/>
<evidence type="ECO:0000313" key="18">
    <source>
        <dbReference type="EnsemblPlants" id="cds.evm.model.07.536"/>
    </source>
</evidence>
<keyword evidence="6 14" id="KW-0479">Metal-binding</keyword>
<dbReference type="GO" id="GO:0016301">
    <property type="term" value="F:kinase activity"/>
    <property type="evidence" value="ECO:0007669"/>
    <property type="project" value="UniProtKB-KW"/>
</dbReference>
<dbReference type="Pfam" id="PF02896">
    <property type="entry name" value="PEP-utilizers_C"/>
    <property type="match status" value="1"/>
</dbReference>
<dbReference type="PIRSF" id="PIRSF000853">
    <property type="entry name" value="PPDK"/>
    <property type="match status" value="1"/>
</dbReference>
<dbReference type="InterPro" id="IPR002192">
    <property type="entry name" value="PPDK_AMP/ATP-bd"/>
</dbReference>
<feature type="binding site" evidence="14">
    <location>
        <position position="866"/>
    </location>
    <ligand>
        <name>Mg(2+)</name>
        <dbReference type="ChEBI" id="CHEBI:18420"/>
    </ligand>
</feature>
<keyword evidence="4" id="KW-0602">Photosynthesis</keyword>
<dbReference type="Gene3D" id="3.50.30.10">
    <property type="entry name" value="Phosphohistidine domain"/>
    <property type="match status" value="1"/>
</dbReference>
<dbReference type="InterPro" id="IPR018274">
    <property type="entry name" value="PEP_util_AS"/>
</dbReference>
<feature type="domain" description="PEP-utilising enzyme mobile" evidence="15">
    <location>
        <begin position="518"/>
        <end position="598"/>
    </location>
</feature>
<evidence type="ECO:0000256" key="9">
    <source>
        <dbReference type="ARBA" id="ARBA00022840"/>
    </source>
</evidence>
<dbReference type="GO" id="GO:0050242">
    <property type="term" value="F:pyruvate, phosphate dikinase activity"/>
    <property type="evidence" value="ECO:0007669"/>
    <property type="project" value="UniProtKB-EC"/>
</dbReference>
<dbReference type="InterPro" id="IPR040442">
    <property type="entry name" value="Pyrv_kinase-like_dom_sf"/>
</dbReference>
<comment type="similarity">
    <text evidence="2">Belongs to the PEP-utilizing enzyme family.</text>
</comment>
<dbReference type="OrthoDB" id="6123450at2759"/>
<feature type="binding site" evidence="13">
    <location>
        <position position="842"/>
    </location>
    <ligand>
        <name>substrate</name>
    </ligand>
</feature>
<keyword evidence="19" id="KW-1185">Reference proteome</keyword>
<evidence type="ECO:0000256" key="14">
    <source>
        <dbReference type="PIRSR" id="PIRSR000853-3"/>
    </source>
</evidence>
<evidence type="ECO:0000256" key="5">
    <source>
        <dbReference type="ARBA" id="ARBA00022679"/>
    </source>
</evidence>
<dbReference type="SUPFAM" id="SSF52009">
    <property type="entry name" value="Phosphohistidine domain"/>
    <property type="match status" value="1"/>
</dbReference>
<dbReference type="InterPro" id="IPR023151">
    <property type="entry name" value="PEP_util_CS"/>
</dbReference>
<dbReference type="Gramene" id="evm.model.07.536">
    <property type="protein sequence ID" value="cds.evm.model.07.536"/>
    <property type="gene ID" value="evm.TU.07.536"/>
</dbReference>
<keyword evidence="7" id="KW-0547">Nucleotide-binding</keyword>
<feature type="domain" description="PEP-utilising enzyme C-terminal" evidence="17">
    <location>
        <begin position="613"/>
        <end position="967"/>
    </location>
</feature>
<dbReference type="AlphaFoldDB" id="A0A803Q5D7"/>
<dbReference type="FunFam" id="3.50.30.10:FF:000009">
    <property type="entry name" value="Pyruvate, phosphate dikinase, chloroplastic"/>
    <property type="match status" value="1"/>
</dbReference>
<dbReference type="Gene3D" id="1.10.189.10">
    <property type="entry name" value="Pyruvate Phosphate Dikinase, domain 2"/>
    <property type="match status" value="1"/>
</dbReference>
<feature type="binding site" evidence="13">
    <location>
        <position position="866"/>
    </location>
    <ligand>
        <name>substrate</name>
    </ligand>
</feature>
<dbReference type="FunFam" id="3.20.20.60:FF:000040">
    <property type="entry name" value="Pyruvate, phosphate dikinase, chloroplastic"/>
    <property type="match status" value="1"/>
</dbReference>
<dbReference type="OMA" id="HFFHEVG"/>
<dbReference type="InterPro" id="IPR036637">
    <property type="entry name" value="Phosphohistidine_dom_sf"/>
</dbReference>
<dbReference type="PANTHER" id="PTHR22931:SF9">
    <property type="entry name" value="PYRUVATE, PHOSPHATE DIKINASE 1, CHLOROPLASTIC"/>
    <property type="match status" value="1"/>
</dbReference>
<feature type="active site" description="Tele-phosphohistidine intermediate" evidence="12">
    <location>
        <position position="550"/>
    </location>
</feature>
<dbReference type="InterPro" id="IPR008279">
    <property type="entry name" value="PEP-util_enz_mobile_dom"/>
</dbReference>
<dbReference type="EnsemblPlants" id="evm.model.07.536">
    <property type="protein sequence ID" value="cds.evm.model.07.536"/>
    <property type="gene ID" value="evm.TU.07.536"/>
</dbReference>
<dbReference type="InterPro" id="IPR000121">
    <property type="entry name" value="PEP_util_C"/>
</dbReference>
<dbReference type="Pfam" id="PF01326">
    <property type="entry name" value="PPDK_N"/>
    <property type="match status" value="2"/>
</dbReference>
<evidence type="ECO:0000313" key="19">
    <source>
        <dbReference type="Proteomes" id="UP000596661"/>
    </source>
</evidence>
<dbReference type="NCBIfam" id="NF004531">
    <property type="entry name" value="PRK05878.1"/>
    <property type="match status" value="1"/>
</dbReference>
<dbReference type="InterPro" id="IPR010121">
    <property type="entry name" value="Pyruvate_phosphate_dikinase"/>
</dbReference>
<comment type="catalytic activity">
    <reaction evidence="11">
        <text>pyruvate + phosphate + ATP = phosphoenolpyruvate + AMP + diphosphate + H(+)</text>
        <dbReference type="Rhea" id="RHEA:10756"/>
        <dbReference type="ChEBI" id="CHEBI:15361"/>
        <dbReference type="ChEBI" id="CHEBI:15378"/>
        <dbReference type="ChEBI" id="CHEBI:30616"/>
        <dbReference type="ChEBI" id="CHEBI:33019"/>
        <dbReference type="ChEBI" id="CHEBI:43474"/>
        <dbReference type="ChEBI" id="CHEBI:58702"/>
        <dbReference type="ChEBI" id="CHEBI:456215"/>
        <dbReference type="EC" id="2.7.9.1"/>
    </reaction>
</comment>
<dbReference type="GO" id="GO:0046872">
    <property type="term" value="F:metal ion binding"/>
    <property type="evidence" value="ECO:0007669"/>
    <property type="project" value="UniProtKB-KW"/>
</dbReference>
<dbReference type="SUPFAM" id="SSF51621">
    <property type="entry name" value="Phosphoenolpyruvate/pyruvate domain"/>
    <property type="match status" value="1"/>
</dbReference>
<feature type="binding site" evidence="14">
    <location>
        <position position="842"/>
    </location>
    <ligand>
        <name>Mg(2+)</name>
        <dbReference type="ChEBI" id="CHEBI:18420"/>
    </ligand>
</feature>
<dbReference type="InterPro" id="IPR015813">
    <property type="entry name" value="Pyrv/PenolPyrv_kinase-like_dom"/>
</dbReference>
<evidence type="ECO:0000256" key="13">
    <source>
        <dbReference type="PIRSR" id="PIRSR000853-2"/>
    </source>
</evidence>
<evidence type="ECO:0000256" key="6">
    <source>
        <dbReference type="ARBA" id="ARBA00022723"/>
    </source>
</evidence>
<dbReference type="InterPro" id="IPR013815">
    <property type="entry name" value="ATP_grasp_subdomain_1"/>
</dbReference>
<proteinExistence type="inferred from homology"/>
<dbReference type="PROSITE" id="PS00370">
    <property type="entry name" value="PEP_ENZYMES_PHOS_SITE"/>
    <property type="match status" value="1"/>
</dbReference>
<reference evidence="18" key="1">
    <citation type="submission" date="2018-11" db="EMBL/GenBank/DDBJ databases">
        <authorList>
            <person name="Grassa J C."/>
        </authorList>
    </citation>
    <scope>NUCLEOTIDE SEQUENCE [LARGE SCALE GENOMIC DNA]</scope>
</reference>
<dbReference type="Gene3D" id="3.20.20.60">
    <property type="entry name" value="Phosphoenolpyruvate-binding domains"/>
    <property type="match status" value="1"/>
</dbReference>
<organism evidence="18 19">
    <name type="scientific">Cannabis sativa</name>
    <name type="common">Hemp</name>
    <name type="synonym">Marijuana</name>
    <dbReference type="NCBI Taxonomy" id="3483"/>
    <lineage>
        <taxon>Eukaryota</taxon>
        <taxon>Viridiplantae</taxon>
        <taxon>Streptophyta</taxon>
        <taxon>Embryophyta</taxon>
        <taxon>Tracheophyta</taxon>
        <taxon>Spermatophyta</taxon>
        <taxon>Magnoliopsida</taxon>
        <taxon>eudicotyledons</taxon>
        <taxon>Gunneridae</taxon>
        <taxon>Pentapetalae</taxon>
        <taxon>rosids</taxon>
        <taxon>fabids</taxon>
        <taxon>Rosales</taxon>
        <taxon>Cannabaceae</taxon>
        <taxon>Cannabis</taxon>
    </lineage>
</organism>